<dbReference type="Pfam" id="PF02625">
    <property type="entry name" value="XdhC_CoxI"/>
    <property type="match status" value="1"/>
</dbReference>
<dbReference type="HOGENOM" id="CLU_041115_2_0_6"/>
<protein>
    <submittedName>
        <fullName evidence="3">Xanthine and CO dehydrogenases maturation factor</fullName>
    </submittedName>
</protein>
<name>I1XFR8_METNJ</name>
<organism evidence="3 4">
    <name type="scientific">Methylophaga nitratireducenticrescens</name>
    <dbReference type="NCBI Taxonomy" id="754476"/>
    <lineage>
        <taxon>Bacteria</taxon>
        <taxon>Pseudomonadati</taxon>
        <taxon>Pseudomonadota</taxon>
        <taxon>Gammaproteobacteria</taxon>
        <taxon>Thiotrichales</taxon>
        <taxon>Piscirickettsiaceae</taxon>
        <taxon>Methylophaga</taxon>
    </lineage>
</organism>
<feature type="domain" description="XdhC- CoxI" evidence="1">
    <location>
        <begin position="15"/>
        <end position="66"/>
    </location>
</feature>
<keyword evidence="4" id="KW-1185">Reference proteome</keyword>
<dbReference type="PANTHER" id="PTHR30388">
    <property type="entry name" value="ALDEHYDE OXIDOREDUCTASE MOLYBDENUM COFACTOR ASSEMBLY PROTEIN"/>
    <property type="match status" value="1"/>
</dbReference>
<sequence>MDSVDLSVFKTLQKWLEADLMVWLVTVVKTFGSSPRQPGAMLVLRSDGVLVGSVSGGCIEDDLASKSVSGELPTEQAKLMVYGVTRDEAQRFNLPCGGSLELVVEPVKTNIWVAEILNAINGHRLIKRELNLSSLQSHCSDAKVTDTAVQITDQHLSVVYGPRWRLLIIGAGQTSAYLAEMAQSLDYQVSICEPRDAMRESWDVDGVELLNLMPDDAVLAMQPDAHTAIVALTHDPKLDDMALLEALKSAAFYVGALGSKSNNANRRKRLAMFDLSTSEIERLHGPVGLPIGSRTPPEIAIAILAELIQLRRSAVASSKPSQVAEIQSVCN</sequence>
<dbReference type="InterPro" id="IPR027051">
    <property type="entry name" value="XdhC_Rossmann_dom"/>
</dbReference>
<dbReference type="OrthoDB" id="9815497at2"/>
<gene>
    <name evidence="3" type="ordered locus">Q7A_384</name>
</gene>
<dbReference type="eggNOG" id="COG1975">
    <property type="taxonomic scope" value="Bacteria"/>
</dbReference>
<proteinExistence type="predicted"/>
<dbReference type="InterPro" id="IPR003777">
    <property type="entry name" value="XdhC_CoxI"/>
</dbReference>
<reference evidence="3 4" key="1">
    <citation type="journal article" date="2012" name="J. Bacteriol.">
        <title>Complete genome sequences of Methylophaga sp. strain JAM1 and Methylophaga sp. strain JAM7.</title>
        <authorList>
            <person name="Villeneuve C."/>
            <person name="Martineau C."/>
            <person name="Mauffrey F."/>
            <person name="Villemur R."/>
        </authorList>
    </citation>
    <scope>NUCLEOTIDE SEQUENCE [LARGE SCALE GENOMIC DNA]</scope>
    <source>
        <strain evidence="3 4">JAM1</strain>
    </source>
</reference>
<reference evidence="3 4" key="2">
    <citation type="journal article" date="2013" name="Int. J. Syst. Evol. Microbiol.">
        <title>Methylophaga nitratireducenticrescens sp. nov. and Methylophaga frappieri sp. nov., isolated from the biofilm of the methanol-fed denitrification system treating the seawater at the Montreal Biodome.</title>
        <authorList>
            <person name="Villeneuve C."/>
            <person name="Martineau C."/>
            <person name="Mauffrey F."/>
            <person name="Villemur R."/>
        </authorList>
    </citation>
    <scope>NUCLEOTIDE SEQUENCE [LARGE SCALE GENOMIC DNA]</scope>
    <source>
        <strain evidence="3 4">JAM1</strain>
    </source>
</reference>
<feature type="domain" description="XdhC Rossmann" evidence="2">
    <location>
        <begin position="166"/>
        <end position="307"/>
    </location>
</feature>
<dbReference type="PATRIC" id="fig|754476.3.peg.380"/>
<dbReference type="EMBL" id="CP003390">
    <property type="protein sequence ID" value="AFI83237.1"/>
    <property type="molecule type" value="Genomic_DNA"/>
</dbReference>
<dbReference type="Gene3D" id="3.40.50.720">
    <property type="entry name" value="NAD(P)-binding Rossmann-like Domain"/>
    <property type="match status" value="1"/>
</dbReference>
<evidence type="ECO:0000259" key="2">
    <source>
        <dbReference type="Pfam" id="PF13478"/>
    </source>
</evidence>
<dbReference type="Pfam" id="PF13478">
    <property type="entry name" value="XdhC_C"/>
    <property type="match status" value="1"/>
</dbReference>
<dbReference type="RefSeq" id="WP_014705612.1">
    <property type="nucleotide sequence ID" value="NC_017857.3"/>
</dbReference>
<dbReference type="KEGG" id="mej:Q7A_384"/>
<dbReference type="STRING" id="754476.Q7A_384"/>
<accession>I1XFR8</accession>
<evidence type="ECO:0000259" key="1">
    <source>
        <dbReference type="Pfam" id="PF02625"/>
    </source>
</evidence>
<dbReference type="Proteomes" id="UP000009144">
    <property type="component" value="Chromosome"/>
</dbReference>
<evidence type="ECO:0000313" key="4">
    <source>
        <dbReference type="Proteomes" id="UP000009144"/>
    </source>
</evidence>
<dbReference type="AlphaFoldDB" id="I1XFR8"/>
<dbReference type="PANTHER" id="PTHR30388:SF4">
    <property type="entry name" value="MOLYBDENUM COFACTOR INSERTION CHAPERONE PAOD"/>
    <property type="match status" value="1"/>
</dbReference>
<evidence type="ECO:0000313" key="3">
    <source>
        <dbReference type="EMBL" id="AFI83237.1"/>
    </source>
</evidence>
<dbReference type="InterPro" id="IPR052698">
    <property type="entry name" value="MoCofactor_Util/Proc"/>
</dbReference>